<dbReference type="InterPro" id="IPR006061">
    <property type="entry name" value="SBP_1_CS"/>
</dbReference>
<gene>
    <name evidence="6" type="ORF">CCAX7_10440</name>
</gene>
<proteinExistence type="inferred from homology"/>
<dbReference type="Gene3D" id="3.40.190.10">
    <property type="entry name" value="Periplasmic binding protein-like II"/>
    <property type="match status" value="1"/>
</dbReference>
<dbReference type="GO" id="GO:0055085">
    <property type="term" value="P:transmembrane transport"/>
    <property type="evidence" value="ECO:0007669"/>
    <property type="project" value="InterPro"/>
</dbReference>
<dbReference type="Pfam" id="PF01547">
    <property type="entry name" value="SBP_bac_1"/>
    <property type="match status" value="1"/>
</dbReference>
<feature type="compositionally biased region" description="Basic and acidic residues" evidence="4">
    <location>
        <begin position="435"/>
        <end position="446"/>
    </location>
</feature>
<keyword evidence="7" id="KW-1185">Reference proteome</keyword>
<dbReference type="InterPro" id="IPR006059">
    <property type="entry name" value="SBP"/>
</dbReference>
<dbReference type="AlphaFoldDB" id="A0A402CUG5"/>
<evidence type="ECO:0000256" key="2">
    <source>
        <dbReference type="ARBA" id="ARBA00022448"/>
    </source>
</evidence>
<dbReference type="GO" id="GO:0015768">
    <property type="term" value="P:maltose transport"/>
    <property type="evidence" value="ECO:0007669"/>
    <property type="project" value="TreeGrafter"/>
</dbReference>
<dbReference type="EMBL" id="AP025739">
    <property type="protein sequence ID" value="BDI28993.1"/>
    <property type="molecule type" value="Genomic_DNA"/>
</dbReference>
<dbReference type="RefSeq" id="WP_119321044.1">
    <property type="nucleotide sequence ID" value="NZ_AP025739.1"/>
</dbReference>
<evidence type="ECO:0000256" key="3">
    <source>
        <dbReference type="ARBA" id="ARBA00022729"/>
    </source>
</evidence>
<evidence type="ECO:0000256" key="4">
    <source>
        <dbReference type="SAM" id="MobiDB-lite"/>
    </source>
</evidence>
<dbReference type="PANTHER" id="PTHR30061:SF50">
    <property type="entry name" value="MALTOSE_MALTODEXTRIN-BINDING PERIPLASMIC PROTEIN"/>
    <property type="match status" value="1"/>
</dbReference>
<evidence type="ECO:0000256" key="1">
    <source>
        <dbReference type="ARBA" id="ARBA00008520"/>
    </source>
</evidence>
<dbReference type="PROSITE" id="PS01037">
    <property type="entry name" value="SBP_BACTERIAL_1"/>
    <property type="match status" value="1"/>
</dbReference>
<dbReference type="SUPFAM" id="SSF53850">
    <property type="entry name" value="Periplasmic binding protein-like II"/>
    <property type="match status" value="1"/>
</dbReference>
<accession>A0A402CUG5</accession>
<keyword evidence="2" id="KW-0813">Transport</keyword>
<evidence type="ECO:0000256" key="5">
    <source>
        <dbReference type="SAM" id="SignalP"/>
    </source>
</evidence>
<dbReference type="KEGG" id="ccot:CCAX7_10440"/>
<evidence type="ECO:0000313" key="6">
    <source>
        <dbReference type="EMBL" id="BDI28993.1"/>
    </source>
</evidence>
<protein>
    <submittedName>
        <fullName evidence="6">Uncharacterized protein</fullName>
    </submittedName>
</protein>
<feature type="region of interest" description="Disordered" evidence="4">
    <location>
        <begin position="435"/>
        <end position="458"/>
    </location>
</feature>
<dbReference type="FunCoup" id="A0A402CUG5">
    <property type="interactions" value="97"/>
</dbReference>
<keyword evidence="3 5" id="KW-0732">Signal</keyword>
<dbReference type="GO" id="GO:0055052">
    <property type="term" value="C:ATP-binding cassette (ABC) transporter complex, substrate-binding subunit-containing"/>
    <property type="evidence" value="ECO:0007669"/>
    <property type="project" value="TreeGrafter"/>
</dbReference>
<dbReference type="OrthoDB" id="383937at2"/>
<reference evidence="6 7" key="1">
    <citation type="journal article" date="2019" name="Int. J. Syst. Evol. Microbiol.">
        <title>Capsulimonas corticalis gen. nov., sp. nov., an aerobic capsulated bacterium, of a novel bacterial order, Capsulimonadales ord. nov., of the class Armatimonadia of the phylum Armatimonadetes.</title>
        <authorList>
            <person name="Li J."/>
            <person name="Kudo C."/>
            <person name="Tonouchi A."/>
        </authorList>
    </citation>
    <scope>NUCLEOTIDE SEQUENCE [LARGE SCALE GENOMIC DNA]</scope>
    <source>
        <strain evidence="6 7">AX-7</strain>
    </source>
</reference>
<comment type="similarity">
    <text evidence="1">Belongs to the bacterial solute-binding protein 1 family.</text>
</comment>
<dbReference type="CDD" id="cd13585">
    <property type="entry name" value="PBP2_TMBP_like"/>
    <property type="match status" value="1"/>
</dbReference>
<dbReference type="GO" id="GO:0042956">
    <property type="term" value="P:maltodextrin transmembrane transport"/>
    <property type="evidence" value="ECO:0007669"/>
    <property type="project" value="TreeGrafter"/>
</dbReference>
<sequence length="458" mass="49646">MKNIFIICAVLFAAMYAVAEATMVRPKDDGKVHLRWATDPNPARVVQVGAFGAMFPTTAVAVDPNASGDPTKVIVQCATGSGADVIDITADTTQSMVESGILLDLTPYAKQMDFDPSHTYPAVQDALMVGGKQYSFPANVSVNAIIYNKRIFDDHGVPYPKPGWTQDDFVRVCQQLQKNPSKSGNSDIPFANTGGTGIVNDFIVGNGGQYFEPDGLHAAFDSPQVVAAVQQYYDMMYKSKVIPTPMEASNMSAQGGWGSGGMTIFSGGKAAMIDTGRWFICSLPNYPDLMGHLGAVPMPRVGNRPSGVSCGARAVGVNAKSPHWRDALKFLQYLASPQYSKIIVDDGDSLPPNPKLASSGKALVTDVVPDPSFHEAFVEAINSAKPFRYSPFIDASVSSRWYGDYMGKVENQLMTPAQAMKALTAQINQQIRTNLERRPDLQKKYEQVTGKKYTPNWS</sequence>
<name>A0A402CUG5_9BACT</name>
<dbReference type="GO" id="GO:1901982">
    <property type="term" value="F:maltose binding"/>
    <property type="evidence" value="ECO:0007669"/>
    <property type="project" value="TreeGrafter"/>
</dbReference>
<feature type="chain" id="PRO_5043579587" evidence="5">
    <location>
        <begin position="20"/>
        <end position="458"/>
    </location>
</feature>
<dbReference type="Proteomes" id="UP000287394">
    <property type="component" value="Chromosome"/>
</dbReference>
<evidence type="ECO:0000313" key="7">
    <source>
        <dbReference type="Proteomes" id="UP000287394"/>
    </source>
</evidence>
<feature type="signal peptide" evidence="5">
    <location>
        <begin position="1"/>
        <end position="19"/>
    </location>
</feature>
<dbReference type="PANTHER" id="PTHR30061">
    <property type="entry name" value="MALTOSE-BINDING PERIPLASMIC PROTEIN"/>
    <property type="match status" value="1"/>
</dbReference>
<organism evidence="6 7">
    <name type="scientific">Capsulimonas corticalis</name>
    <dbReference type="NCBI Taxonomy" id="2219043"/>
    <lineage>
        <taxon>Bacteria</taxon>
        <taxon>Bacillati</taxon>
        <taxon>Armatimonadota</taxon>
        <taxon>Armatimonadia</taxon>
        <taxon>Capsulimonadales</taxon>
        <taxon>Capsulimonadaceae</taxon>
        <taxon>Capsulimonas</taxon>
    </lineage>
</organism>